<comment type="caution">
    <text evidence="1">The sequence shown here is derived from an EMBL/GenBank/DDBJ whole genome shotgun (WGS) entry which is preliminary data.</text>
</comment>
<name>A0ABU5U6P3_9CYAN</name>
<reference evidence="1 2" key="1">
    <citation type="submission" date="2023-12" db="EMBL/GenBank/DDBJ databases">
        <title>Baltic Sea Cyanobacteria.</title>
        <authorList>
            <person name="Delbaje E."/>
            <person name="Fewer D.P."/>
            <person name="Shishido T.K."/>
        </authorList>
    </citation>
    <scope>NUCLEOTIDE SEQUENCE [LARGE SCALE GENOMIC DNA]</scope>
    <source>
        <strain evidence="1 2">CCNP 1315</strain>
    </source>
</reference>
<gene>
    <name evidence="1" type="ORF">VB854_28520</name>
</gene>
<sequence length="130" mass="15344">MSGEKISILTKQEKNILSEEKMLSEEEKKKLFETVAHDHYFKKNGKWWVQVKTSIDNPFTIDEKGHLFGTPERRDDGQIIFDEQTGKPRISVHSMEFEMVEDYNMGEHLDRMWERLTGELTNEGLWPPSE</sequence>
<evidence type="ECO:0000313" key="2">
    <source>
        <dbReference type="Proteomes" id="UP001301728"/>
    </source>
</evidence>
<evidence type="ECO:0000313" key="1">
    <source>
        <dbReference type="EMBL" id="MEA5522881.1"/>
    </source>
</evidence>
<accession>A0ABU5U6P3</accession>
<keyword evidence="2" id="KW-1185">Reference proteome</keyword>
<dbReference type="RefSeq" id="WP_323274519.1">
    <property type="nucleotide sequence ID" value="NZ_JAYGHT010000195.1"/>
</dbReference>
<dbReference type="EMBL" id="JAYGHT010000195">
    <property type="protein sequence ID" value="MEA5522881.1"/>
    <property type="molecule type" value="Genomic_DNA"/>
</dbReference>
<organism evidence="1 2">
    <name type="scientific">Limnoraphis robusta CCNP1315</name>
    <dbReference type="NCBI Taxonomy" id="3110306"/>
    <lineage>
        <taxon>Bacteria</taxon>
        <taxon>Bacillati</taxon>
        <taxon>Cyanobacteriota</taxon>
        <taxon>Cyanophyceae</taxon>
        <taxon>Oscillatoriophycideae</taxon>
        <taxon>Oscillatoriales</taxon>
        <taxon>Sirenicapillariaceae</taxon>
        <taxon>Limnoraphis</taxon>
    </lineage>
</organism>
<dbReference type="Proteomes" id="UP001301728">
    <property type="component" value="Unassembled WGS sequence"/>
</dbReference>
<protein>
    <submittedName>
        <fullName evidence="1">Uncharacterized protein</fullName>
    </submittedName>
</protein>
<proteinExistence type="predicted"/>